<dbReference type="SUPFAM" id="SSF50630">
    <property type="entry name" value="Acid proteases"/>
    <property type="match status" value="1"/>
</dbReference>
<evidence type="ECO:0000313" key="2">
    <source>
        <dbReference type="Proteomes" id="UP000030689"/>
    </source>
</evidence>
<dbReference type="Proteomes" id="UP000030689">
    <property type="component" value="Unassembled WGS sequence"/>
</dbReference>
<reference evidence="1 2" key="1">
    <citation type="journal article" date="2013" name="Front. Plant Sci.">
        <title>The Reference Genome of the Halophytic Plant Eutrema salsugineum.</title>
        <authorList>
            <person name="Yang R."/>
            <person name="Jarvis D.E."/>
            <person name="Chen H."/>
            <person name="Beilstein M.A."/>
            <person name="Grimwood J."/>
            <person name="Jenkins J."/>
            <person name="Shu S."/>
            <person name="Prochnik S."/>
            <person name="Xin M."/>
            <person name="Ma C."/>
            <person name="Schmutz J."/>
            <person name="Wing R.A."/>
            <person name="Mitchell-Olds T."/>
            <person name="Schumaker K.S."/>
            <person name="Wang X."/>
        </authorList>
    </citation>
    <scope>NUCLEOTIDE SEQUENCE [LARGE SCALE GENOMIC DNA]</scope>
</reference>
<proteinExistence type="predicted"/>
<name>V4NJW9_EUTSA</name>
<dbReference type="CDD" id="cd00303">
    <property type="entry name" value="retropepsin_like"/>
    <property type="match status" value="1"/>
</dbReference>
<evidence type="ECO:0008006" key="3">
    <source>
        <dbReference type="Google" id="ProtNLM"/>
    </source>
</evidence>
<dbReference type="AlphaFoldDB" id="V4NJW9"/>
<dbReference type="Gramene" id="ESQ46636">
    <property type="protein sequence ID" value="ESQ46636"/>
    <property type="gene ID" value="EUTSA_v10000592mg"/>
</dbReference>
<organism evidence="1 2">
    <name type="scientific">Eutrema salsugineum</name>
    <name type="common">Saltwater cress</name>
    <name type="synonym">Sisymbrium salsugineum</name>
    <dbReference type="NCBI Taxonomy" id="72664"/>
    <lineage>
        <taxon>Eukaryota</taxon>
        <taxon>Viridiplantae</taxon>
        <taxon>Streptophyta</taxon>
        <taxon>Embryophyta</taxon>
        <taxon>Tracheophyta</taxon>
        <taxon>Spermatophyta</taxon>
        <taxon>Magnoliopsida</taxon>
        <taxon>eudicotyledons</taxon>
        <taxon>Gunneridae</taxon>
        <taxon>Pentapetalae</taxon>
        <taxon>rosids</taxon>
        <taxon>malvids</taxon>
        <taxon>Brassicales</taxon>
        <taxon>Brassicaceae</taxon>
        <taxon>Eutremeae</taxon>
        <taxon>Eutrema</taxon>
    </lineage>
</organism>
<protein>
    <recommendedName>
        <fullName evidence="3">Peptidase A2 domain-containing protein</fullName>
    </recommendedName>
</protein>
<sequence length="122" mass="13834">QLVTLIDSGSTHNFISEKTRNRLNLKITTTKPFTVKVADGFPLICRGKFAKVAVNLGGVIFKIYLFKIYLFAMLLTGLDLVIGIQWLEQLGPTICDWKTQSMEFTWAGAQRIIYGLKHVRQD</sequence>
<dbReference type="EMBL" id="KI517426">
    <property type="protein sequence ID" value="ESQ46636.1"/>
    <property type="molecule type" value="Genomic_DNA"/>
</dbReference>
<dbReference type="KEGG" id="eus:EUTSA_v10000592mg"/>
<dbReference type="InterPro" id="IPR021109">
    <property type="entry name" value="Peptidase_aspartic_dom_sf"/>
</dbReference>
<evidence type="ECO:0000313" key="1">
    <source>
        <dbReference type="EMBL" id="ESQ46636.1"/>
    </source>
</evidence>
<keyword evidence="2" id="KW-1185">Reference proteome</keyword>
<feature type="non-terminal residue" evidence="1">
    <location>
        <position position="1"/>
    </location>
</feature>
<dbReference type="Gene3D" id="2.40.70.10">
    <property type="entry name" value="Acid Proteases"/>
    <property type="match status" value="1"/>
</dbReference>
<accession>V4NJW9</accession>
<gene>
    <name evidence="1" type="ORF">EUTSA_v10000592mg</name>
</gene>
<dbReference type="Pfam" id="PF08284">
    <property type="entry name" value="RVP_2"/>
    <property type="match status" value="1"/>
</dbReference>
<dbReference type="OMA" id="MEFTWAG"/>